<dbReference type="InterPro" id="IPR000111">
    <property type="entry name" value="Glyco_hydro_27/36_CS"/>
</dbReference>
<dbReference type="GO" id="GO:0005576">
    <property type="term" value="C:extracellular region"/>
    <property type="evidence" value="ECO:0007669"/>
    <property type="project" value="UniProtKB-SubCell"/>
</dbReference>
<dbReference type="InterPro" id="IPR013785">
    <property type="entry name" value="Aldolase_TIM"/>
</dbReference>
<name>Q028H3_SOLUE</name>
<keyword evidence="3" id="KW-0964">Secreted</keyword>
<dbReference type="InterPro" id="IPR041233">
    <property type="entry name" value="Melibiase_C"/>
</dbReference>
<evidence type="ECO:0000256" key="3">
    <source>
        <dbReference type="ARBA" id="ARBA00022525"/>
    </source>
</evidence>
<dbReference type="InterPro" id="IPR002241">
    <property type="entry name" value="Glyco_hydro_27"/>
</dbReference>
<dbReference type="eggNOG" id="COG1501">
    <property type="taxonomic scope" value="Bacteria"/>
</dbReference>
<evidence type="ECO:0000256" key="12">
    <source>
        <dbReference type="SAM" id="SignalP"/>
    </source>
</evidence>
<dbReference type="Gene3D" id="2.60.40.1180">
    <property type="entry name" value="Golgi alpha-mannosidase II"/>
    <property type="match status" value="1"/>
</dbReference>
<comment type="similarity">
    <text evidence="2 11">Belongs to the glycosyl hydrolase 27 family.</text>
</comment>
<dbReference type="AlphaFoldDB" id="Q028H3"/>
<evidence type="ECO:0000256" key="2">
    <source>
        <dbReference type="ARBA" id="ARBA00009743"/>
    </source>
</evidence>
<dbReference type="STRING" id="234267.Acid_1588"/>
<keyword evidence="10" id="KW-0624">Polysaccharide degradation</keyword>
<dbReference type="InterPro" id="IPR017853">
    <property type="entry name" value="GH"/>
</dbReference>
<dbReference type="PANTHER" id="PTHR11452:SF75">
    <property type="entry name" value="ALPHA-GALACTOSIDASE MEL1"/>
    <property type="match status" value="1"/>
</dbReference>
<keyword evidence="6 11" id="KW-1015">Disulfide bond</keyword>
<dbReference type="SUPFAM" id="SSF51011">
    <property type="entry name" value="Glycosyl hydrolase domain"/>
    <property type="match status" value="1"/>
</dbReference>
<feature type="domain" description="Alpha galactosidase C-terminal" evidence="13">
    <location>
        <begin position="443"/>
        <end position="517"/>
    </location>
</feature>
<dbReference type="InterPro" id="IPR013780">
    <property type="entry name" value="Glyco_hydro_b"/>
</dbReference>
<dbReference type="PANTHER" id="PTHR11452">
    <property type="entry name" value="ALPHA-GALACTOSIDASE/ALPHA-N-ACETYLGALACTOSAMINIDASE"/>
    <property type="match status" value="1"/>
</dbReference>
<keyword evidence="8" id="KW-0119">Carbohydrate metabolism</keyword>
<dbReference type="Pfam" id="PF17801">
    <property type="entry name" value="Melibiase_C"/>
    <property type="match status" value="1"/>
</dbReference>
<dbReference type="EMBL" id="CP000473">
    <property type="protein sequence ID" value="ABJ82579.1"/>
    <property type="molecule type" value="Genomic_DNA"/>
</dbReference>
<evidence type="ECO:0000256" key="11">
    <source>
        <dbReference type="RuleBase" id="RU361168"/>
    </source>
</evidence>
<dbReference type="Pfam" id="PF16499">
    <property type="entry name" value="Melibiase_2"/>
    <property type="match status" value="1"/>
</dbReference>
<dbReference type="SUPFAM" id="SSF51445">
    <property type="entry name" value="(Trans)glycosidases"/>
    <property type="match status" value="1"/>
</dbReference>
<feature type="chain" id="PRO_5012903989" description="Alpha-galactosidase" evidence="12">
    <location>
        <begin position="16"/>
        <end position="518"/>
    </location>
</feature>
<dbReference type="PRINTS" id="PR00740">
    <property type="entry name" value="GLHYDRLASE27"/>
</dbReference>
<dbReference type="CAZy" id="GH27">
    <property type="family name" value="Glycoside Hydrolase Family 27"/>
</dbReference>
<evidence type="ECO:0000256" key="9">
    <source>
        <dbReference type="ARBA" id="ARBA00023295"/>
    </source>
</evidence>
<dbReference type="KEGG" id="sus:Acid_1588"/>
<keyword evidence="9 11" id="KW-0326">Glycosidase</keyword>
<dbReference type="OrthoDB" id="9807519at2"/>
<evidence type="ECO:0000256" key="1">
    <source>
        <dbReference type="ARBA" id="ARBA00004613"/>
    </source>
</evidence>
<accession>Q028H3</accession>
<dbReference type="InParanoid" id="Q028H3"/>
<evidence type="ECO:0000259" key="13">
    <source>
        <dbReference type="Pfam" id="PF17801"/>
    </source>
</evidence>
<comment type="catalytic activity">
    <reaction evidence="11">
        <text>Hydrolysis of terminal, non-reducing alpha-D-galactose residues in alpha-D-galactosides, including galactose oligosaccharides, galactomannans and galactolipids.</text>
        <dbReference type="EC" id="3.2.1.22"/>
    </reaction>
</comment>
<feature type="signal peptide" evidence="12">
    <location>
        <begin position="1"/>
        <end position="15"/>
    </location>
</feature>
<evidence type="ECO:0000256" key="7">
    <source>
        <dbReference type="ARBA" id="ARBA00023180"/>
    </source>
</evidence>
<dbReference type="PROSITE" id="PS00512">
    <property type="entry name" value="ALPHA_GALACTOSIDASE"/>
    <property type="match status" value="1"/>
</dbReference>
<protein>
    <recommendedName>
        <fullName evidence="11">Alpha-galactosidase</fullName>
        <ecNumber evidence="11">3.2.1.22</ecNumber>
    </recommendedName>
    <alternativeName>
        <fullName evidence="11">Melibiase</fullName>
    </alternativeName>
</protein>
<evidence type="ECO:0000256" key="10">
    <source>
        <dbReference type="ARBA" id="ARBA00023326"/>
    </source>
</evidence>
<evidence type="ECO:0000313" key="14">
    <source>
        <dbReference type="EMBL" id="ABJ82579.1"/>
    </source>
</evidence>
<evidence type="ECO:0000256" key="6">
    <source>
        <dbReference type="ARBA" id="ARBA00023157"/>
    </source>
</evidence>
<keyword evidence="7" id="KW-0325">Glycoprotein</keyword>
<evidence type="ECO:0000256" key="4">
    <source>
        <dbReference type="ARBA" id="ARBA00022729"/>
    </source>
</evidence>
<keyword evidence="5 11" id="KW-0378">Hydrolase</keyword>
<dbReference type="HOGENOM" id="CLU_013093_1_2_0"/>
<gene>
    <name evidence="14" type="ordered locus">Acid_1588</name>
</gene>
<dbReference type="Gene3D" id="3.20.20.70">
    <property type="entry name" value="Aldolase class I"/>
    <property type="match status" value="1"/>
</dbReference>
<evidence type="ECO:0000256" key="8">
    <source>
        <dbReference type="ARBA" id="ARBA00023277"/>
    </source>
</evidence>
<organism evidence="14">
    <name type="scientific">Solibacter usitatus (strain Ellin6076)</name>
    <dbReference type="NCBI Taxonomy" id="234267"/>
    <lineage>
        <taxon>Bacteria</taxon>
        <taxon>Pseudomonadati</taxon>
        <taxon>Acidobacteriota</taxon>
        <taxon>Terriglobia</taxon>
        <taxon>Bryobacterales</taxon>
        <taxon>Solibacteraceae</taxon>
        <taxon>Candidatus Solibacter</taxon>
    </lineage>
</organism>
<comment type="subcellular location">
    <subcellularLocation>
        <location evidence="1">Secreted</location>
    </subcellularLocation>
</comment>
<dbReference type="EC" id="3.2.1.22" evidence="11"/>
<dbReference type="FunFam" id="2.60.40.1180:FF:000008">
    <property type="entry name" value="Alpha-galactosidase"/>
    <property type="match status" value="1"/>
</dbReference>
<dbReference type="GO" id="GO:0004557">
    <property type="term" value="F:alpha-galactosidase activity"/>
    <property type="evidence" value="ECO:0007669"/>
    <property type="project" value="UniProtKB-EC"/>
</dbReference>
<dbReference type="FunFam" id="3.20.20.70:FF:000197">
    <property type="entry name" value="Alpha-galactosidase"/>
    <property type="match status" value="1"/>
</dbReference>
<keyword evidence="4 12" id="KW-0732">Signal</keyword>
<proteinExistence type="inferred from homology"/>
<sequence length="518" mass="55900" precursor="true">MRFAALALCAASVYAADLTGRWTGPASTADNGQELVLALKQAPGGGFSGYVQGPRATDTIVGGKLEGANLTLDVERPGRNNAVQKLAYIGVVEGNKLKLTLPSPFGGRGGAQQKAPPKAPPVPQVVELSRVSNDAPAPLPARPAPVSLPMPEPVHANGLAKTPPMGWNSWNKFRNQVSDKMVREIADAMVKSGMKAAGYVYVNIDDTWEGAHRDAQGNITTNNKFPDMKALSAYVHSKGLKLGIYSSPGPKTCAGYEGSYQHEEQDAKTYAAWGIDYLKYDWCSASQVYDNTQATMVNAYAKMGLGLLNSGRKIVYSLCQYGNLDVGAWGERVGGNLWRTTGDISDRWDSMQRLGFELQTDREKVAGPGHWNDPDMLEIGNGGMTNDEYKTHMSLWCILASPLLAGNDIRDMKPEVADILMNKEVIAVDQDKLGKQGKRVAKDGDKEVWAKPLADGSHAVALFNRGADTASVTAKWSDLGINGARTIRDLWKHADLGRKSGEFTATVPSHGVVMVRIK</sequence>
<evidence type="ECO:0000256" key="5">
    <source>
        <dbReference type="ARBA" id="ARBA00022801"/>
    </source>
</evidence>
<dbReference type="GO" id="GO:0000272">
    <property type="term" value="P:polysaccharide catabolic process"/>
    <property type="evidence" value="ECO:0007669"/>
    <property type="project" value="UniProtKB-KW"/>
</dbReference>
<reference evidence="14" key="1">
    <citation type="submission" date="2006-10" db="EMBL/GenBank/DDBJ databases">
        <title>Complete sequence of Solibacter usitatus Ellin6076.</title>
        <authorList>
            <consortium name="US DOE Joint Genome Institute"/>
            <person name="Copeland A."/>
            <person name="Lucas S."/>
            <person name="Lapidus A."/>
            <person name="Barry K."/>
            <person name="Detter J.C."/>
            <person name="Glavina del Rio T."/>
            <person name="Hammon N."/>
            <person name="Israni S."/>
            <person name="Dalin E."/>
            <person name="Tice H."/>
            <person name="Pitluck S."/>
            <person name="Thompson L.S."/>
            <person name="Brettin T."/>
            <person name="Bruce D."/>
            <person name="Han C."/>
            <person name="Tapia R."/>
            <person name="Gilna P."/>
            <person name="Schmutz J."/>
            <person name="Larimer F."/>
            <person name="Land M."/>
            <person name="Hauser L."/>
            <person name="Kyrpides N."/>
            <person name="Mikhailova N."/>
            <person name="Janssen P.H."/>
            <person name="Kuske C.R."/>
            <person name="Richardson P."/>
        </authorList>
    </citation>
    <scope>NUCLEOTIDE SEQUENCE</scope>
    <source>
        <strain evidence="14">Ellin6076</strain>
    </source>
</reference>
<dbReference type="CDD" id="cd14792">
    <property type="entry name" value="GH27"/>
    <property type="match status" value="1"/>
</dbReference>